<comment type="caution">
    <text evidence="4">The sequence shown here is derived from an EMBL/GenBank/DDBJ whole genome shotgun (WGS) entry which is preliminary data.</text>
</comment>
<dbReference type="EMBL" id="BARV01002113">
    <property type="protein sequence ID" value="GAH89968.1"/>
    <property type="molecule type" value="Genomic_DNA"/>
</dbReference>
<evidence type="ECO:0000256" key="1">
    <source>
        <dbReference type="ARBA" id="ARBA00023004"/>
    </source>
</evidence>
<sequence length="282" mass="31281">MVDPRATPLAKRADIHIQIRPGTDCALALGLLNVIIAEELYDADFVNNWTFGFDELKEQVRKYSPEVVERIAWVPAKAIRQFARMYATNKPAAITQGVSLDHCINGVQNSRAISILIAITGNLDILGGNIYNSPLRQASLRVKGRVSVDEAIGARYPIFSKFTGETTSMPVTDAIISGKPYPVKALIVQGCNPALTWPDSHKVREALERLDLLVVSDLFMTETAKLADIFLPAAAFPERKIIRDYVFEGLPLITVSNKVIEPPADCLEDWQIWSELGRKMGY</sequence>
<dbReference type="SUPFAM" id="SSF53706">
    <property type="entry name" value="Formate dehydrogenase/DMSO reductase, domains 1-3"/>
    <property type="match status" value="1"/>
</dbReference>
<dbReference type="AlphaFoldDB" id="X1L761"/>
<organism evidence="4">
    <name type="scientific">marine sediment metagenome</name>
    <dbReference type="NCBI Taxonomy" id="412755"/>
    <lineage>
        <taxon>unclassified sequences</taxon>
        <taxon>metagenomes</taxon>
        <taxon>ecological metagenomes</taxon>
    </lineage>
</organism>
<dbReference type="PANTHER" id="PTHR43742">
    <property type="entry name" value="TRIMETHYLAMINE-N-OXIDE REDUCTASE"/>
    <property type="match status" value="1"/>
</dbReference>
<protein>
    <recommendedName>
        <fullName evidence="3">Molybdopterin oxidoreductase domain-containing protein</fullName>
    </recommendedName>
</protein>
<name>X1L761_9ZZZZ</name>
<keyword evidence="2" id="KW-0411">Iron-sulfur</keyword>
<accession>X1L761</accession>
<dbReference type="Gene3D" id="3.40.50.740">
    <property type="match status" value="1"/>
</dbReference>
<evidence type="ECO:0000313" key="4">
    <source>
        <dbReference type="EMBL" id="GAH89968.1"/>
    </source>
</evidence>
<dbReference type="GO" id="GO:0016491">
    <property type="term" value="F:oxidoreductase activity"/>
    <property type="evidence" value="ECO:0007669"/>
    <property type="project" value="InterPro"/>
</dbReference>
<evidence type="ECO:0000259" key="3">
    <source>
        <dbReference type="Pfam" id="PF00384"/>
    </source>
</evidence>
<proteinExistence type="predicted"/>
<dbReference type="GO" id="GO:0051536">
    <property type="term" value="F:iron-sulfur cluster binding"/>
    <property type="evidence" value="ECO:0007669"/>
    <property type="project" value="UniProtKB-KW"/>
</dbReference>
<dbReference type="Gene3D" id="3.40.228.10">
    <property type="entry name" value="Dimethylsulfoxide Reductase, domain 2"/>
    <property type="match status" value="1"/>
</dbReference>
<dbReference type="InterPro" id="IPR050612">
    <property type="entry name" value="Prok_Mopterin_Oxidored"/>
</dbReference>
<dbReference type="Pfam" id="PF00384">
    <property type="entry name" value="Molybdopterin"/>
    <property type="match status" value="1"/>
</dbReference>
<evidence type="ECO:0000256" key="2">
    <source>
        <dbReference type="ARBA" id="ARBA00023014"/>
    </source>
</evidence>
<feature type="domain" description="Molybdopterin oxidoreductase" evidence="3">
    <location>
        <begin position="2"/>
        <end position="278"/>
    </location>
</feature>
<keyword evidence="2" id="KW-0479">Metal-binding</keyword>
<keyword evidence="1" id="KW-0408">Iron</keyword>
<dbReference type="InterPro" id="IPR006656">
    <property type="entry name" value="Mopterin_OxRdtase"/>
</dbReference>
<gene>
    <name evidence="4" type="ORF">S06H3_05649</name>
</gene>
<feature type="non-terminal residue" evidence="4">
    <location>
        <position position="282"/>
    </location>
</feature>
<reference evidence="4" key="1">
    <citation type="journal article" date="2014" name="Front. Microbiol.">
        <title>High frequency of phylogenetically diverse reductive dehalogenase-homologous genes in deep subseafloor sedimentary metagenomes.</title>
        <authorList>
            <person name="Kawai M."/>
            <person name="Futagami T."/>
            <person name="Toyoda A."/>
            <person name="Takaki Y."/>
            <person name="Nishi S."/>
            <person name="Hori S."/>
            <person name="Arai W."/>
            <person name="Tsubouchi T."/>
            <person name="Morono Y."/>
            <person name="Uchiyama I."/>
            <person name="Ito T."/>
            <person name="Fujiyama A."/>
            <person name="Inagaki F."/>
            <person name="Takami H."/>
        </authorList>
    </citation>
    <scope>NUCLEOTIDE SEQUENCE</scope>
    <source>
        <strain evidence="4">Expedition CK06-06</strain>
    </source>
</reference>
<dbReference type="PANTHER" id="PTHR43742:SF6">
    <property type="entry name" value="OXIDOREDUCTASE YYAE-RELATED"/>
    <property type="match status" value="1"/>
</dbReference>